<comment type="caution">
    <text evidence="1">The sequence shown here is derived from an EMBL/GenBank/DDBJ whole genome shotgun (WGS) entry which is preliminary data.</text>
</comment>
<dbReference type="Proteomes" id="UP001549031">
    <property type="component" value="Unassembled WGS sequence"/>
</dbReference>
<reference evidence="1 2" key="1">
    <citation type="submission" date="2024-06" db="EMBL/GenBank/DDBJ databases">
        <title>Genomic Encyclopedia of Type Strains, Phase IV (KMG-IV): sequencing the most valuable type-strain genomes for metagenomic binning, comparative biology and taxonomic classification.</title>
        <authorList>
            <person name="Goeker M."/>
        </authorList>
    </citation>
    <scope>NUCLEOTIDE SEQUENCE [LARGE SCALE GENOMIC DNA]</scope>
    <source>
        <strain evidence="1 2">DSM 105042</strain>
    </source>
</reference>
<proteinExistence type="predicted"/>
<dbReference type="RefSeq" id="WP_247242364.1">
    <property type="nucleotide sequence ID" value="NZ_JALJRA010000001.1"/>
</dbReference>
<gene>
    <name evidence="1" type="ORF">ABID21_000447</name>
</gene>
<accession>A0ABV2H1E0</accession>
<evidence type="ECO:0000313" key="2">
    <source>
        <dbReference type="Proteomes" id="UP001549031"/>
    </source>
</evidence>
<evidence type="ECO:0000313" key="1">
    <source>
        <dbReference type="EMBL" id="MET3584355.1"/>
    </source>
</evidence>
<keyword evidence="2" id="KW-1185">Reference proteome</keyword>
<protein>
    <recommendedName>
        <fullName evidence="3">KTSC domain-containing protein</fullName>
    </recommendedName>
</protein>
<name>A0ABV2H1E0_9HYPH</name>
<sequence>MRITKTILYDGIGHVGVFFEGLPEATLLGAYSTPPQSSYHADEVEAFVAFDVLGTDAAVLELAVITGHPEDGVRQAIGQYREELRRKTDDYSVPN</sequence>
<evidence type="ECO:0008006" key="3">
    <source>
        <dbReference type="Google" id="ProtNLM"/>
    </source>
</evidence>
<organism evidence="1 2">
    <name type="scientific">Pseudorhizobium tarimense</name>
    <dbReference type="NCBI Taxonomy" id="1079109"/>
    <lineage>
        <taxon>Bacteria</taxon>
        <taxon>Pseudomonadati</taxon>
        <taxon>Pseudomonadota</taxon>
        <taxon>Alphaproteobacteria</taxon>
        <taxon>Hyphomicrobiales</taxon>
        <taxon>Rhizobiaceae</taxon>
        <taxon>Rhizobium/Agrobacterium group</taxon>
        <taxon>Pseudorhizobium</taxon>
    </lineage>
</organism>
<dbReference type="EMBL" id="JBEPLJ010000001">
    <property type="protein sequence ID" value="MET3584355.1"/>
    <property type="molecule type" value="Genomic_DNA"/>
</dbReference>